<evidence type="ECO:0000259" key="3">
    <source>
        <dbReference type="PROSITE" id="PS51352"/>
    </source>
</evidence>
<feature type="signal peptide" evidence="2">
    <location>
        <begin position="1"/>
        <end position="25"/>
    </location>
</feature>
<feature type="domain" description="Thioredoxin" evidence="3">
    <location>
        <begin position="29"/>
        <end position="179"/>
    </location>
</feature>
<feature type="chain" id="PRO_5045913530" evidence="2">
    <location>
        <begin position="26"/>
        <end position="186"/>
    </location>
</feature>
<keyword evidence="5" id="KW-1185">Reference proteome</keyword>
<dbReference type="Gene3D" id="3.40.30.10">
    <property type="entry name" value="Glutaredoxin"/>
    <property type="match status" value="1"/>
</dbReference>
<dbReference type="EMBL" id="JAGFNS010000003">
    <property type="protein sequence ID" value="MBO3737185.1"/>
    <property type="molecule type" value="Genomic_DNA"/>
</dbReference>
<organism evidence="4 5">
    <name type="scientific">Actinoplanes flavus</name>
    <dbReference type="NCBI Taxonomy" id="2820290"/>
    <lineage>
        <taxon>Bacteria</taxon>
        <taxon>Bacillati</taxon>
        <taxon>Actinomycetota</taxon>
        <taxon>Actinomycetes</taxon>
        <taxon>Micromonosporales</taxon>
        <taxon>Micromonosporaceae</taxon>
        <taxon>Actinoplanes</taxon>
    </lineage>
</organism>
<dbReference type="PROSITE" id="PS51257">
    <property type="entry name" value="PROKAR_LIPOPROTEIN"/>
    <property type="match status" value="1"/>
</dbReference>
<feature type="region of interest" description="Disordered" evidence="1">
    <location>
        <begin position="25"/>
        <end position="51"/>
    </location>
</feature>
<gene>
    <name evidence="4" type="ORF">J5X75_06605</name>
</gene>
<dbReference type="Proteomes" id="UP000679690">
    <property type="component" value="Unassembled WGS sequence"/>
</dbReference>
<dbReference type="SUPFAM" id="SSF52833">
    <property type="entry name" value="Thioredoxin-like"/>
    <property type="match status" value="1"/>
</dbReference>
<accession>A0ABS3UEI7</accession>
<feature type="compositionally biased region" description="Low complexity" evidence="1">
    <location>
        <begin position="31"/>
        <end position="51"/>
    </location>
</feature>
<dbReference type="InterPro" id="IPR013766">
    <property type="entry name" value="Thioredoxin_domain"/>
</dbReference>
<name>A0ABS3UEI7_9ACTN</name>
<protein>
    <submittedName>
        <fullName evidence="4">Thioredoxin family protein</fullName>
    </submittedName>
</protein>
<reference evidence="4 5" key="1">
    <citation type="submission" date="2021-03" db="EMBL/GenBank/DDBJ databases">
        <title>Actinoplanes flavus sp. nov., a novel actinomycete isolated from Coconut Palm rhizosphere soil.</title>
        <authorList>
            <person name="Luo X."/>
        </authorList>
    </citation>
    <scope>NUCLEOTIDE SEQUENCE [LARGE SCALE GENOMIC DNA]</scope>
    <source>
        <strain evidence="4 5">NEAU-H7</strain>
    </source>
</reference>
<dbReference type="PROSITE" id="PS51352">
    <property type="entry name" value="THIOREDOXIN_2"/>
    <property type="match status" value="1"/>
</dbReference>
<keyword evidence="2" id="KW-0732">Signal</keyword>
<evidence type="ECO:0000256" key="1">
    <source>
        <dbReference type="SAM" id="MobiDB-lite"/>
    </source>
</evidence>
<evidence type="ECO:0000313" key="4">
    <source>
        <dbReference type="EMBL" id="MBO3737185.1"/>
    </source>
</evidence>
<comment type="caution">
    <text evidence="4">The sequence shown here is derived from an EMBL/GenBank/DDBJ whole genome shotgun (WGS) entry which is preliminary data.</text>
</comment>
<dbReference type="Pfam" id="PF13899">
    <property type="entry name" value="Thioredoxin_7"/>
    <property type="match status" value="1"/>
</dbReference>
<evidence type="ECO:0000256" key="2">
    <source>
        <dbReference type="SAM" id="SignalP"/>
    </source>
</evidence>
<sequence>MRRTLLPTVLAALVLAGCGTGPSPAASVNDSSSAAPTASSPSTATSPAGPSVLLGDYDAGRDAEDDIVKALAAAGKSGRNVIVDFGADWCLDCRVLTKLSADPAVNAKLVAGFEVVSVDVGEFDRNLDVADRVGVDLESSGIPALVVLTPAGKVKVATNDGSFASARSMAAADVDAFLTRWAPAAK</sequence>
<dbReference type="InterPro" id="IPR036249">
    <property type="entry name" value="Thioredoxin-like_sf"/>
</dbReference>
<evidence type="ECO:0000313" key="5">
    <source>
        <dbReference type="Proteomes" id="UP000679690"/>
    </source>
</evidence>
<proteinExistence type="predicted"/>